<proteinExistence type="predicted"/>
<accession>A0A7S3LR05</accession>
<evidence type="ECO:0000256" key="2">
    <source>
        <dbReference type="SAM" id="MobiDB-lite"/>
    </source>
</evidence>
<gene>
    <name evidence="3" type="ORF">ASTO00021_LOCUS9668</name>
</gene>
<organism evidence="3">
    <name type="scientific">Aplanochytrium stocchinoi</name>
    <dbReference type="NCBI Taxonomy" id="215587"/>
    <lineage>
        <taxon>Eukaryota</taxon>
        <taxon>Sar</taxon>
        <taxon>Stramenopiles</taxon>
        <taxon>Bigyra</taxon>
        <taxon>Labyrinthulomycetes</taxon>
        <taxon>Thraustochytrida</taxon>
        <taxon>Thraustochytriidae</taxon>
        <taxon>Aplanochytrium</taxon>
    </lineage>
</organism>
<evidence type="ECO:0000256" key="1">
    <source>
        <dbReference type="SAM" id="Coils"/>
    </source>
</evidence>
<dbReference type="AlphaFoldDB" id="A0A7S3LR05"/>
<dbReference type="EMBL" id="HBIN01012820">
    <property type="protein sequence ID" value="CAE0439465.1"/>
    <property type="molecule type" value="Transcribed_RNA"/>
</dbReference>
<feature type="coiled-coil region" evidence="1">
    <location>
        <begin position="43"/>
        <end position="77"/>
    </location>
</feature>
<protein>
    <recommendedName>
        <fullName evidence="4">BZIP domain-containing protein</fullName>
    </recommendedName>
</protein>
<feature type="region of interest" description="Disordered" evidence="2">
    <location>
        <begin position="1"/>
        <end position="31"/>
    </location>
</feature>
<evidence type="ECO:0000313" key="3">
    <source>
        <dbReference type="EMBL" id="CAE0439465.1"/>
    </source>
</evidence>
<name>A0A7S3LR05_9STRA</name>
<sequence>MDTELTPAEEKDLENTSEESGDDAGEKLAERRKKIAAASRLSRARKKEEIDYLKNENKRLKTERAEFKSKLESLEKTIEENLGDQNASYEDLRENAALRREIEAHKKMMNFFLKVFGGYPSEKIARQKLYTEGADYAHSYMLSMLSQSQAEWDPAIFKTQLIDPSVLIHFKISDKFFGESEQSGKRFNLRFDCTLPAPASVVAECLRMMFSDDETLRRIWMIKDEDNIELKKIERDVPEGVEMLHQKKKTLNKEVVFISNKKKCLLPKSALALPIKSRSKQKETDCVESGFGDVEAWSVTTTSGSMRTGAVTPHVSDEKTKISSVILQGAIIWEECKDSNMTTRVTFINSSPQDWVLFDYFPKLDNLISEDGKMTDEFSTWMMQIYKMFQAVMMETMLKGIRMPNMG</sequence>
<keyword evidence="1" id="KW-0175">Coiled coil</keyword>
<evidence type="ECO:0008006" key="4">
    <source>
        <dbReference type="Google" id="ProtNLM"/>
    </source>
</evidence>
<reference evidence="3" key="1">
    <citation type="submission" date="2021-01" db="EMBL/GenBank/DDBJ databases">
        <authorList>
            <person name="Corre E."/>
            <person name="Pelletier E."/>
            <person name="Niang G."/>
            <person name="Scheremetjew M."/>
            <person name="Finn R."/>
            <person name="Kale V."/>
            <person name="Holt S."/>
            <person name="Cochrane G."/>
            <person name="Meng A."/>
            <person name="Brown T."/>
            <person name="Cohen L."/>
        </authorList>
    </citation>
    <scope>NUCLEOTIDE SEQUENCE</scope>
    <source>
        <strain evidence="3">GSBS06</strain>
    </source>
</reference>
<dbReference type="CDD" id="cd14686">
    <property type="entry name" value="bZIP"/>
    <property type="match status" value="1"/>
</dbReference>